<reference evidence="21 22" key="1">
    <citation type="journal article" date="2020" name="ISME J.">
        <title>Uncovering the hidden diversity of litter-decomposition mechanisms in mushroom-forming fungi.</title>
        <authorList>
            <person name="Floudas D."/>
            <person name="Bentzer J."/>
            <person name="Ahren D."/>
            <person name="Johansson T."/>
            <person name="Persson P."/>
            <person name="Tunlid A."/>
        </authorList>
    </citation>
    <scope>NUCLEOTIDE SEQUENCE [LARGE SCALE GENOMIC DNA]</scope>
    <source>
        <strain evidence="21 22">CBS 101986</strain>
    </source>
</reference>
<feature type="active site" description="Proton acceptor" evidence="15">
    <location>
        <position position="579"/>
    </location>
</feature>
<dbReference type="InterPro" id="IPR012132">
    <property type="entry name" value="GMC_OxRdtase"/>
</dbReference>
<sequence>MLSLVLISLIAFLPVPVLCKIINNPSQLGSSHYDFVVVGAGAAGPVIANRLSESPDVTVLLIEAGVSNVDQLLTMVPFLAPSLQPRSPILWNYTTVPQKGLNGRTLDYSRGRVLGGSTSVNFLIYNRGSDDDFDRLASVVQDSGWSASSVHKYFLKSEQFVSSPAQAKLVSQNADPKIHGHGPVKVSLPASPLFFDSLVVNASKSLGGRFPFNLDLQSGNNVGFSRVQSFIGLDGRRCSSAVAYIEPVQNRPNLDILIQTQVTRLIKTGVTTRGPAFNKVEMASGPSAKRFTVMASKEVILSAGSLNTPQILMLSGIGDRSALEEFDIEPIVNLPDVGKNLQDHPLMSNYFMVNSGLSTWDDVLRNTSAFNSDLAQWQSSGGGLFANAITGSYGFNRLPTDSAAFNGISDPSSGPKSGHLELIFHDGFTATVDAQPQPPKGNFITVNTAVVSPTSRGTVTLVSKDPFTFPKIDPAFLTTNFDILAMNQVVKDTHTFLSSRTFNGLISGPFGPVTEAKTDAEITAAVRDAVVTIWHPTSTASMSPRGASWGVLDSDLLVKKTSGLRVVDASVFPHIFSSHPTGSIYIIAERAADLIKEAWSIPVGP</sequence>
<dbReference type="AlphaFoldDB" id="A0A8H5F0Z5"/>
<evidence type="ECO:0000256" key="18">
    <source>
        <dbReference type="SAM" id="SignalP"/>
    </source>
</evidence>
<evidence type="ECO:0000256" key="6">
    <source>
        <dbReference type="ARBA" id="ARBA00022525"/>
    </source>
</evidence>
<evidence type="ECO:0000259" key="20">
    <source>
        <dbReference type="PROSITE" id="PS00624"/>
    </source>
</evidence>
<evidence type="ECO:0000256" key="9">
    <source>
        <dbReference type="ARBA" id="ARBA00024699"/>
    </source>
</evidence>
<comment type="function">
    <text evidence="9">Catalyzes the single-oxidation or sequential double oxidation reaction of carbohydrates primarily at carbon-2 and/or carbon-3 with the concomitant reduction of the flavin. The enzyme exhibits a broad sugar substrate specificity, oxidizing different aldopyranoses to the corresponding C-1, C-2, C-3 or C-1,2, C-2,3 and C-3,4 (di)dehydro sugars with substrate-specific regioselectivity. Accepts only a narrow range of electron acceptors such as substituted benzoquinones and complexed metal ions and reacts extremely slowly with O(2) as acceptor. May play a role in the natural recycling of plant matter by oxidizing all major monosaccharides in lignocellulose and by reducing quinone compounds or reactive radical species generated during lignin depolymerization.</text>
</comment>
<gene>
    <name evidence="21" type="ORF">D9619_008571</name>
</gene>
<dbReference type="EMBL" id="JAACJJ010000029">
    <property type="protein sequence ID" value="KAF5319542.1"/>
    <property type="molecule type" value="Genomic_DNA"/>
</dbReference>
<evidence type="ECO:0000256" key="5">
    <source>
        <dbReference type="ARBA" id="ARBA00013177"/>
    </source>
</evidence>
<dbReference type="GO" id="GO:0033718">
    <property type="term" value="F:pyranose dehydrogenase (acceptor) activity"/>
    <property type="evidence" value="ECO:0007669"/>
    <property type="project" value="UniProtKB-EC"/>
</dbReference>
<comment type="catalytic activity">
    <reaction evidence="14">
        <text>a pyranoside + acceptor = a pyranosid-3,4-diulose + reduced acceptor.</text>
        <dbReference type="EC" id="1.1.99.29"/>
    </reaction>
</comment>
<keyword evidence="8 16" id="KW-0274">FAD</keyword>
<dbReference type="PIRSF" id="PIRSF000137">
    <property type="entry name" value="Alcohol_oxidase"/>
    <property type="match status" value="1"/>
</dbReference>
<comment type="catalytic activity">
    <reaction evidence="10">
        <text>pyranose + acceptor = pyranos-2-ulose + reduced acceptor.</text>
        <dbReference type="EC" id="1.1.99.29"/>
    </reaction>
</comment>
<evidence type="ECO:0000256" key="13">
    <source>
        <dbReference type="ARBA" id="ARBA00034050"/>
    </source>
</evidence>
<feature type="active site" description="Proton donor" evidence="15">
    <location>
        <position position="535"/>
    </location>
</feature>
<name>A0A8H5F0Z5_9AGAR</name>
<dbReference type="InterPro" id="IPR000172">
    <property type="entry name" value="GMC_OxRdtase_N"/>
</dbReference>
<evidence type="ECO:0000256" key="4">
    <source>
        <dbReference type="ARBA" id="ARBA00011245"/>
    </source>
</evidence>
<dbReference type="PROSITE" id="PS00624">
    <property type="entry name" value="GMC_OXRED_2"/>
    <property type="match status" value="1"/>
</dbReference>
<dbReference type="InterPro" id="IPR007867">
    <property type="entry name" value="GMC_OxRtase_C"/>
</dbReference>
<dbReference type="EC" id="1.1.99.29" evidence="5"/>
<comment type="catalytic activity">
    <reaction evidence="11">
        <text>pyranose + acceptor = pyranos-2,3-diulose + reduced acceptor.</text>
        <dbReference type="EC" id="1.1.99.29"/>
    </reaction>
</comment>
<dbReference type="PROSITE" id="PS00623">
    <property type="entry name" value="GMC_OXRED_1"/>
    <property type="match status" value="1"/>
</dbReference>
<accession>A0A8H5F0Z5</accession>
<comment type="subcellular location">
    <subcellularLocation>
        <location evidence="2">Secreted</location>
    </subcellularLocation>
</comment>
<keyword evidence="22" id="KW-1185">Reference proteome</keyword>
<evidence type="ECO:0000259" key="19">
    <source>
        <dbReference type="PROSITE" id="PS00623"/>
    </source>
</evidence>
<evidence type="ECO:0000256" key="10">
    <source>
        <dbReference type="ARBA" id="ARBA00033986"/>
    </source>
</evidence>
<dbReference type="InterPro" id="IPR036188">
    <property type="entry name" value="FAD/NAD-bd_sf"/>
</dbReference>
<organism evidence="21 22">
    <name type="scientific">Psilocybe cf. subviscida</name>
    <dbReference type="NCBI Taxonomy" id="2480587"/>
    <lineage>
        <taxon>Eukaryota</taxon>
        <taxon>Fungi</taxon>
        <taxon>Dikarya</taxon>
        <taxon>Basidiomycota</taxon>
        <taxon>Agaricomycotina</taxon>
        <taxon>Agaricomycetes</taxon>
        <taxon>Agaricomycetidae</taxon>
        <taxon>Agaricales</taxon>
        <taxon>Agaricineae</taxon>
        <taxon>Strophariaceae</taxon>
        <taxon>Psilocybe</taxon>
    </lineage>
</organism>
<comment type="cofactor">
    <cofactor evidence="1 16">
        <name>FAD</name>
        <dbReference type="ChEBI" id="CHEBI:57692"/>
    </cofactor>
</comment>
<dbReference type="Gene3D" id="3.30.560.10">
    <property type="entry name" value="Glucose Oxidase, domain 3"/>
    <property type="match status" value="1"/>
</dbReference>
<dbReference type="GO" id="GO:0050660">
    <property type="term" value="F:flavin adenine dinucleotide binding"/>
    <property type="evidence" value="ECO:0007669"/>
    <property type="project" value="InterPro"/>
</dbReference>
<comment type="catalytic activity">
    <reaction evidence="13">
        <text>a pyranoside + acceptor = a pyranosid-3-ulose + reduced acceptor.</text>
        <dbReference type="EC" id="1.1.99.29"/>
    </reaction>
</comment>
<comment type="caution">
    <text evidence="21">The sequence shown here is derived from an EMBL/GenBank/DDBJ whole genome shotgun (WGS) entry which is preliminary data.</text>
</comment>
<feature type="domain" description="Glucose-methanol-choline oxidoreductase N-terminal" evidence="19">
    <location>
        <begin position="111"/>
        <end position="134"/>
    </location>
</feature>
<feature type="binding site" evidence="16">
    <location>
        <position position="262"/>
    </location>
    <ligand>
        <name>FAD</name>
        <dbReference type="ChEBI" id="CHEBI:57692"/>
    </ligand>
</feature>
<evidence type="ECO:0000256" key="11">
    <source>
        <dbReference type="ARBA" id="ARBA00034010"/>
    </source>
</evidence>
<feature type="binding site" evidence="16">
    <location>
        <position position="113"/>
    </location>
    <ligand>
        <name>FAD</name>
        <dbReference type="ChEBI" id="CHEBI:57692"/>
    </ligand>
</feature>
<feature type="chain" id="PRO_5034567435" description="pyranose dehydrogenase (acceptor)" evidence="18">
    <location>
        <begin position="20"/>
        <end position="605"/>
    </location>
</feature>
<dbReference type="Gene3D" id="3.50.50.60">
    <property type="entry name" value="FAD/NAD(P)-binding domain"/>
    <property type="match status" value="1"/>
</dbReference>
<dbReference type="OrthoDB" id="269227at2759"/>
<keyword evidence="7 17" id="KW-0285">Flavoprotein</keyword>
<dbReference type="Pfam" id="PF00732">
    <property type="entry name" value="GMC_oxred_N"/>
    <property type="match status" value="1"/>
</dbReference>
<dbReference type="Proteomes" id="UP000567179">
    <property type="component" value="Unassembled WGS sequence"/>
</dbReference>
<dbReference type="SUPFAM" id="SSF54373">
    <property type="entry name" value="FAD-linked reductases, C-terminal domain"/>
    <property type="match status" value="1"/>
</dbReference>
<evidence type="ECO:0000256" key="2">
    <source>
        <dbReference type="ARBA" id="ARBA00004613"/>
    </source>
</evidence>
<evidence type="ECO:0000256" key="3">
    <source>
        <dbReference type="ARBA" id="ARBA00010790"/>
    </source>
</evidence>
<dbReference type="GO" id="GO:0005576">
    <property type="term" value="C:extracellular region"/>
    <property type="evidence" value="ECO:0007669"/>
    <property type="project" value="UniProtKB-SubCell"/>
</dbReference>
<feature type="binding site" evidence="16">
    <location>
        <begin position="534"/>
        <end position="535"/>
    </location>
    <ligand>
        <name>FAD</name>
        <dbReference type="ChEBI" id="CHEBI:57692"/>
    </ligand>
</feature>
<evidence type="ECO:0000256" key="16">
    <source>
        <dbReference type="PIRSR" id="PIRSR000137-2"/>
    </source>
</evidence>
<protein>
    <recommendedName>
        <fullName evidence="5">pyranose dehydrogenase (acceptor)</fullName>
        <ecNumber evidence="5">1.1.99.29</ecNumber>
    </recommendedName>
</protein>
<evidence type="ECO:0000256" key="1">
    <source>
        <dbReference type="ARBA" id="ARBA00001974"/>
    </source>
</evidence>
<dbReference type="SUPFAM" id="SSF51905">
    <property type="entry name" value="FAD/NAD(P)-binding domain"/>
    <property type="match status" value="1"/>
</dbReference>
<comment type="similarity">
    <text evidence="3 17">Belongs to the GMC oxidoreductase family.</text>
</comment>
<evidence type="ECO:0000256" key="17">
    <source>
        <dbReference type="RuleBase" id="RU003968"/>
    </source>
</evidence>
<dbReference type="Pfam" id="PF05199">
    <property type="entry name" value="GMC_oxred_C"/>
    <property type="match status" value="1"/>
</dbReference>
<dbReference type="PANTHER" id="PTHR11552:SF147">
    <property type="entry name" value="CHOLINE DEHYDROGENASE, MITOCHONDRIAL"/>
    <property type="match status" value="1"/>
</dbReference>
<feature type="domain" description="Glucose-methanol-choline oxidoreductase N-terminal" evidence="20">
    <location>
        <begin position="304"/>
        <end position="318"/>
    </location>
</feature>
<keyword evidence="18" id="KW-0732">Signal</keyword>
<evidence type="ECO:0000256" key="14">
    <source>
        <dbReference type="ARBA" id="ARBA00034059"/>
    </source>
</evidence>
<evidence type="ECO:0000313" key="21">
    <source>
        <dbReference type="EMBL" id="KAF5319542.1"/>
    </source>
</evidence>
<comment type="catalytic activity">
    <reaction evidence="12">
        <text>pyranose + acceptor = pyranos-3-ulose + reduced acceptor.</text>
        <dbReference type="EC" id="1.1.99.29"/>
    </reaction>
</comment>
<evidence type="ECO:0000256" key="15">
    <source>
        <dbReference type="PIRSR" id="PIRSR000137-1"/>
    </source>
</evidence>
<proteinExistence type="inferred from homology"/>
<evidence type="ECO:0000256" key="8">
    <source>
        <dbReference type="ARBA" id="ARBA00022827"/>
    </source>
</evidence>
<evidence type="ECO:0000313" key="22">
    <source>
        <dbReference type="Proteomes" id="UP000567179"/>
    </source>
</evidence>
<comment type="subunit">
    <text evidence="4">Monomer.</text>
</comment>
<dbReference type="PANTHER" id="PTHR11552">
    <property type="entry name" value="GLUCOSE-METHANOL-CHOLINE GMC OXIDOREDUCTASE"/>
    <property type="match status" value="1"/>
</dbReference>
<feature type="signal peptide" evidence="18">
    <location>
        <begin position="1"/>
        <end position="19"/>
    </location>
</feature>
<keyword evidence="6" id="KW-0964">Secreted</keyword>
<evidence type="ECO:0000256" key="7">
    <source>
        <dbReference type="ARBA" id="ARBA00022630"/>
    </source>
</evidence>
<evidence type="ECO:0000256" key="12">
    <source>
        <dbReference type="ARBA" id="ARBA00034029"/>
    </source>
</evidence>